<feature type="transmembrane region" description="Helical" evidence="1">
    <location>
        <begin position="70"/>
        <end position="91"/>
    </location>
</feature>
<reference evidence="2 3" key="1">
    <citation type="journal article" date="2011" name="J. Bacteriol.">
        <title>Complete genome sequence of seawater bacterium Glaciecola nitratireducens FR1064T.</title>
        <authorList>
            <person name="Bian F."/>
            <person name="Qin Q.L."/>
            <person name="Xie B.B."/>
            <person name="Shu Y.L."/>
            <person name="Zhang X.Y."/>
            <person name="Yu Y."/>
            <person name="Chen B."/>
            <person name="Chen X.L."/>
            <person name="Zhou B.C."/>
            <person name="Zhang Y.Z."/>
        </authorList>
    </citation>
    <scope>NUCLEOTIDE SEQUENCE [LARGE SCALE GENOMIC DNA]</scope>
    <source>
        <strain evidence="3">JCM 12485 / KCTC 12276 / FR1064</strain>
    </source>
</reference>
<evidence type="ECO:0000256" key="1">
    <source>
        <dbReference type="SAM" id="Phobius"/>
    </source>
</evidence>
<evidence type="ECO:0000313" key="2">
    <source>
        <dbReference type="EMBL" id="AEP30247.1"/>
    </source>
</evidence>
<dbReference type="InterPro" id="IPR007360">
    <property type="entry name" value="SirB"/>
</dbReference>
<dbReference type="AlphaFoldDB" id="G4QH59"/>
<dbReference type="OrthoDB" id="5588650at2"/>
<keyword evidence="1" id="KW-0812">Transmembrane</keyword>
<proteinExistence type="predicted"/>
<dbReference type="KEGG" id="gni:GNIT_2139"/>
<dbReference type="PANTHER" id="PTHR39594:SF1">
    <property type="entry name" value="PROTEIN YCHQ"/>
    <property type="match status" value="1"/>
</dbReference>
<dbReference type="EMBL" id="CP003060">
    <property type="protein sequence ID" value="AEP30247.1"/>
    <property type="molecule type" value="Genomic_DNA"/>
</dbReference>
<sequence>MYQAAIHIHVAAVVISLAFFSFRFALTLKGSNILQQKWLKITPHLVDTVLLGTAIWLLTLSSMVEVDGWVASKVIGVIMYIVSGFFALKWAKTNRSRVIGFVCAVIWLMLTASVAFSKQPFSFLA</sequence>
<protein>
    <submittedName>
        <fullName evidence="2">Invasion gene expression up-regulator, SirB</fullName>
    </submittedName>
</protein>
<dbReference type="Pfam" id="PF04247">
    <property type="entry name" value="SirB"/>
    <property type="match status" value="1"/>
</dbReference>
<organism evidence="2 3">
    <name type="scientific">Glaciecola nitratireducens (strain JCM 12485 / KCTC 12276 / FR1064)</name>
    <dbReference type="NCBI Taxonomy" id="1085623"/>
    <lineage>
        <taxon>Bacteria</taxon>
        <taxon>Pseudomonadati</taxon>
        <taxon>Pseudomonadota</taxon>
        <taxon>Gammaproteobacteria</taxon>
        <taxon>Alteromonadales</taxon>
        <taxon>Alteromonadaceae</taxon>
        <taxon>Brumicola</taxon>
    </lineage>
</organism>
<dbReference type="Proteomes" id="UP000009282">
    <property type="component" value="Chromosome"/>
</dbReference>
<feature type="transmembrane region" description="Helical" evidence="1">
    <location>
        <begin position="6"/>
        <end position="26"/>
    </location>
</feature>
<gene>
    <name evidence="2" type="ordered locus">GNIT_2139</name>
</gene>
<dbReference type="HOGENOM" id="CLU_123860_2_0_6"/>
<dbReference type="eggNOG" id="COG3094">
    <property type="taxonomic scope" value="Bacteria"/>
</dbReference>
<dbReference type="STRING" id="1085623.GNIT_2139"/>
<keyword evidence="1" id="KW-0472">Membrane</keyword>
<evidence type="ECO:0000313" key="3">
    <source>
        <dbReference type="Proteomes" id="UP000009282"/>
    </source>
</evidence>
<dbReference type="PIRSF" id="PIRSF005610">
    <property type="entry name" value="SirB"/>
    <property type="match status" value="1"/>
</dbReference>
<feature type="transmembrane region" description="Helical" evidence="1">
    <location>
        <begin position="38"/>
        <end position="58"/>
    </location>
</feature>
<dbReference type="GO" id="GO:0005886">
    <property type="term" value="C:plasma membrane"/>
    <property type="evidence" value="ECO:0007669"/>
    <property type="project" value="TreeGrafter"/>
</dbReference>
<keyword evidence="3" id="KW-1185">Reference proteome</keyword>
<dbReference type="RefSeq" id="WP_014109120.1">
    <property type="nucleotide sequence ID" value="NC_016041.1"/>
</dbReference>
<name>G4QH59_GLANF</name>
<dbReference type="PANTHER" id="PTHR39594">
    <property type="entry name" value="PROTEIN YCHQ"/>
    <property type="match status" value="1"/>
</dbReference>
<feature type="transmembrane region" description="Helical" evidence="1">
    <location>
        <begin position="98"/>
        <end position="116"/>
    </location>
</feature>
<accession>G4QH59</accession>
<keyword evidence="1" id="KW-1133">Transmembrane helix</keyword>